<protein>
    <submittedName>
        <fullName evidence="2">Uncharacterized protein</fullName>
    </submittedName>
</protein>
<name>A7MU06_VIBC1</name>
<keyword evidence="1" id="KW-0812">Transmembrane</keyword>
<keyword evidence="1" id="KW-0472">Membrane</keyword>
<reference evidence="2 3" key="1">
    <citation type="submission" date="2007-08" db="EMBL/GenBank/DDBJ databases">
        <authorList>
            <consortium name="The Vibrio harveyi Genome Sequencing Project"/>
            <person name="Bassler B."/>
            <person name="Clifton S.W."/>
            <person name="Fulton L."/>
            <person name="Delehaunty K."/>
            <person name="Fronick C."/>
            <person name="Harrison M."/>
            <person name="Markivic C."/>
            <person name="Fulton R."/>
            <person name="Tin-Wollam A.-M."/>
            <person name="Shah N."/>
            <person name="Pepin K."/>
            <person name="Nash W."/>
            <person name="Thiruvilangam P."/>
            <person name="Bhonagiri V."/>
            <person name="Waters C."/>
            <person name="Tu K.C."/>
            <person name="Irgon J."/>
            <person name="Wilson R.K."/>
        </authorList>
    </citation>
    <scope>NUCLEOTIDE SEQUENCE [LARGE SCALE GENOMIC DNA]</scope>
    <source>
        <strain evidence="3">ATCC BAA-1116 / BB120</strain>
    </source>
</reference>
<organism evidence="2 3">
    <name type="scientific">Vibrio campbellii (strain ATCC BAA-1116)</name>
    <dbReference type="NCBI Taxonomy" id="2902295"/>
    <lineage>
        <taxon>Bacteria</taxon>
        <taxon>Pseudomonadati</taxon>
        <taxon>Pseudomonadota</taxon>
        <taxon>Gammaproteobacteria</taxon>
        <taxon>Vibrionales</taxon>
        <taxon>Vibrionaceae</taxon>
        <taxon>Vibrio</taxon>
    </lineage>
</organism>
<evidence type="ECO:0000313" key="3">
    <source>
        <dbReference type="Proteomes" id="UP000008152"/>
    </source>
</evidence>
<dbReference type="AlphaFoldDB" id="A7MU06"/>
<dbReference type="EMBL" id="CP000789">
    <property type="protein sequence ID" value="ABU70103.1"/>
    <property type="molecule type" value="Genomic_DNA"/>
</dbReference>
<sequence>MRDEATVNFGTDLVMNKPLIIMGFLVALLKKL</sequence>
<dbReference type="Proteomes" id="UP000008152">
    <property type="component" value="Chromosome I"/>
</dbReference>
<proteinExistence type="predicted"/>
<dbReference type="KEGG" id="vha:VIBHAR_01112"/>
<evidence type="ECO:0000256" key="1">
    <source>
        <dbReference type="SAM" id="Phobius"/>
    </source>
</evidence>
<feature type="transmembrane region" description="Helical" evidence="1">
    <location>
        <begin position="13"/>
        <end position="29"/>
    </location>
</feature>
<dbReference type="PATRIC" id="fig|338187.36.peg.1049"/>
<evidence type="ECO:0000313" key="2">
    <source>
        <dbReference type="EMBL" id="ABU70103.1"/>
    </source>
</evidence>
<accession>A7MU06</accession>
<gene>
    <name evidence="2" type="ordered locus">VIBHAR_01112</name>
</gene>
<keyword evidence="1" id="KW-1133">Transmembrane helix</keyword>